<evidence type="ECO:0000259" key="1">
    <source>
        <dbReference type="Pfam" id="PF13391"/>
    </source>
</evidence>
<keyword evidence="3" id="KW-1185">Reference proteome</keyword>
<dbReference type="RefSeq" id="WP_119812774.1">
    <property type="nucleotide sequence ID" value="NZ_QYUP01000159.1"/>
</dbReference>
<sequence>MDLISAYDGRCAITQCPIRPILEAAHVTPYLGPQTNAISNGLLLRADIHTLWDLRLIAIDPNLMTVCISPTLQDPSYQVLAGKSAYQPAVPASRVSPLALERQWELFQTRLSKDI</sequence>
<organism evidence="2 3">
    <name type="scientific">Massilia cavernae</name>
    <dbReference type="NCBI Taxonomy" id="2320864"/>
    <lineage>
        <taxon>Bacteria</taxon>
        <taxon>Pseudomonadati</taxon>
        <taxon>Pseudomonadota</taxon>
        <taxon>Betaproteobacteria</taxon>
        <taxon>Burkholderiales</taxon>
        <taxon>Oxalobacteraceae</taxon>
        <taxon>Telluria group</taxon>
        <taxon>Massilia</taxon>
    </lineage>
</organism>
<name>A0A418XE55_9BURK</name>
<dbReference type="Pfam" id="PF13391">
    <property type="entry name" value="HNH_2"/>
    <property type="match status" value="1"/>
</dbReference>
<reference evidence="2 3" key="1">
    <citation type="submission" date="2018-09" db="EMBL/GenBank/DDBJ databases">
        <authorList>
            <person name="Zhu H."/>
        </authorList>
    </citation>
    <scope>NUCLEOTIDE SEQUENCE [LARGE SCALE GENOMIC DNA]</scope>
    <source>
        <strain evidence="2 3">K1S02-61</strain>
    </source>
</reference>
<dbReference type="Proteomes" id="UP000284006">
    <property type="component" value="Unassembled WGS sequence"/>
</dbReference>
<dbReference type="GO" id="GO:0004519">
    <property type="term" value="F:endonuclease activity"/>
    <property type="evidence" value="ECO:0007669"/>
    <property type="project" value="UniProtKB-KW"/>
</dbReference>
<keyword evidence="2" id="KW-0540">Nuclease</keyword>
<feature type="domain" description="HNH nuclease" evidence="1">
    <location>
        <begin position="11"/>
        <end position="60"/>
    </location>
</feature>
<proteinExistence type="predicted"/>
<comment type="caution">
    <text evidence="2">The sequence shown here is derived from an EMBL/GenBank/DDBJ whole genome shotgun (WGS) entry which is preliminary data.</text>
</comment>
<keyword evidence="2" id="KW-0378">Hydrolase</keyword>
<dbReference type="InterPro" id="IPR003615">
    <property type="entry name" value="HNH_nuc"/>
</dbReference>
<gene>
    <name evidence="2" type="ORF">D3872_21880</name>
</gene>
<keyword evidence="2" id="KW-0255">Endonuclease</keyword>
<dbReference type="EMBL" id="QYUP01000159">
    <property type="protein sequence ID" value="RJG10687.1"/>
    <property type="molecule type" value="Genomic_DNA"/>
</dbReference>
<dbReference type="AlphaFoldDB" id="A0A418XE55"/>
<evidence type="ECO:0000313" key="3">
    <source>
        <dbReference type="Proteomes" id="UP000284006"/>
    </source>
</evidence>
<accession>A0A418XE55</accession>
<evidence type="ECO:0000313" key="2">
    <source>
        <dbReference type="EMBL" id="RJG10687.1"/>
    </source>
</evidence>
<protein>
    <submittedName>
        <fullName evidence="2">HNH endonuclease</fullName>
    </submittedName>
</protein>
<dbReference type="OrthoDB" id="9811869at2"/>